<evidence type="ECO:0000313" key="1">
    <source>
        <dbReference type="EMBL" id="KAF5785117.1"/>
    </source>
</evidence>
<organism evidence="1 2">
    <name type="scientific">Helianthus annuus</name>
    <name type="common">Common sunflower</name>
    <dbReference type="NCBI Taxonomy" id="4232"/>
    <lineage>
        <taxon>Eukaryota</taxon>
        <taxon>Viridiplantae</taxon>
        <taxon>Streptophyta</taxon>
        <taxon>Embryophyta</taxon>
        <taxon>Tracheophyta</taxon>
        <taxon>Spermatophyta</taxon>
        <taxon>Magnoliopsida</taxon>
        <taxon>eudicotyledons</taxon>
        <taxon>Gunneridae</taxon>
        <taxon>Pentapetalae</taxon>
        <taxon>asterids</taxon>
        <taxon>campanulids</taxon>
        <taxon>Asterales</taxon>
        <taxon>Asteraceae</taxon>
        <taxon>Asteroideae</taxon>
        <taxon>Heliantheae alliance</taxon>
        <taxon>Heliantheae</taxon>
        <taxon>Helianthus</taxon>
    </lineage>
</organism>
<dbReference type="EMBL" id="MNCJ02000325">
    <property type="protein sequence ID" value="KAF5785117.1"/>
    <property type="molecule type" value="Genomic_DNA"/>
</dbReference>
<comment type="caution">
    <text evidence="1">The sequence shown here is derived from an EMBL/GenBank/DDBJ whole genome shotgun (WGS) entry which is preliminary data.</text>
</comment>
<dbReference type="AlphaFoldDB" id="A0A9K3HV62"/>
<evidence type="ECO:0000313" key="2">
    <source>
        <dbReference type="Proteomes" id="UP000215914"/>
    </source>
</evidence>
<keyword evidence="2" id="KW-1185">Reference proteome</keyword>
<name>A0A9K3HV62_HELAN</name>
<accession>A0A9K3HV62</accession>
<gene>
    <name evidence="1" type="ORF">HanXRQr2_Chr10g0424791</name>
</gene>
<dbReference type="Proteomes" id="UP000215914">
    <property type="component" value="Unassembled WGS sequence"/>
</dbReference>
<reference evidence="1" key="2">
    <citation type="submission" date="2020-06" db="EMBL/GenBank/DDBJ databases">
        <title>Helianthus annuus Genome sequencing and assembly Release 2.</title>
        <authorList>
            <person name="Gouzy J."/>
            <person name="Langlade N."/>
            <person name="Munos S."/>
        </authorList>
    </citation>
    <scope>NUCLEOTIDE SEQUENCE</scope>
    <source>
        <tissue evidence="1">Leaves</tissue>
    </source>
</reference>
<proteinExistence type="predicted"/>
<reference evidence="1" key="1">
    <citation type="journal article" date="2017" name="Nature">
        <title>The sunflower genome provides insights into oil metabolism, flowering and Asterid evolution.</title>
        <authorList>
            <person name="Badouin H."/>
            <person name="Gouzy J."/>
            <person name="Grassa C.J."/>
            <person name="Murat F."/>
            <person name="Staton S.E."/>
            <person name="Cottret L."/>
            <person name="Lelandais-Briere C."/>
            <person name="Owens G.L."/>
            <person name="Carrere S."/>
            <person name="Mayjonade B."/>
            <person name="Legrand L."/>
            <person name="Gill N."/>
            <person name="Kane N.C."/>
            <person name="Bowers J.E."/>
            <person name="Hubner S."/>
            <person name="Bellec A."/>
            <person name="Berard A."/>
            <person name="Berges H."/>
            <person name="Blanchet N."/>
            <person name="Boniface M.C."/>
            <person name="Brunel D."/>
            <person name="Catrice O."/>
            <person name="Chaidir N."/>
            <person name="Claudel C."/>
            <person name="Donnadieu C."/>
            <person name="Faraut T."/>
            <person name="Fievet G."/>
            <person name="Helmstetter N."/>
            <person name="King M."/>
            <person name="Knapp S.J."/>
            <person name="Lai Z."/>
            <person name="Le Paslier M.C."/>
            <person name="Lippi Y."/>
            <person name="Lorenzon L."/>
            <person name="Mandel J.R."/>
            <person name="Marage G."/>
            <person name="Marchand G."/>
            <person name="Marquand E."/>
            <person name="Bret-Mestries E."/>
            <person name="Morien E."/>
            <person name="Nambeesan S."/>
            <person name="Nguyen T."/>
            <person name="Pegot-Espagnet P."/>
            <person name="Pouilly N."/>
            <person name="Raftis F."/>
            <person name="Sallet E."/>
            <person name="Schiex T."/>
            <person name="Thomas J."/>
            <person name="Vandecasteele C."/>
            <person name="Vares D."/>
            <person name="Vear F."/>
            <person name="Vautrin S."/>
            <person name="Crespi M."/>
            <person name="Mangin B."/>
            <person name="Burke J.M."/>
            <person name="Salse J."/>
            <person name="Munos S."/>
            <person name="Vincourt P."/>
            <person name="Rieseberg L.H."/>
            <person name="Langlade N.B."/>
        </authorList>
    </citation>
    <scope>NUCLEOTIDE SEQUENCE</scope>
    <source>
        <tissue evidence="1">Leaves</tissue>
    </source>
</reference>
<dbReference type="Gramene" id="mRNA:HanXRQr2_Chr10g0424791">
    <property type="protein sequence ID" value="CDS:HanXRQr2_Chr10g0424791.1"/>
    <property type="gene ID" value="HanXRQr2_Chr10g0424791"/>
</dbReference>
<sequence length="55" mass="6287">MIIQTPILNQIRNNNPLIPFKPCGSYAVSSQSHKIHMANTSDHFNFMSKTRITRS</sequence>
<protein>
    <submittedName>
        <fullName evidence="1">Uncharacterized protein</fullName>
    </submittedName>
</protein>